<comment type="similarity">
    <text evidence="1 8 9">Belongs to the universal ribosomal protein uS8 family.</text>
</comment>
<evidence type="ECO:0000256" key="2">
    <source>
        <dbReference type="ARBA" id="ARBA00022730"/>
    </source>
</evidence>
<dbReference type="HAMAP" id="MF_01302_B">
    <property type="entry name" value="Ribosomal_uS8_B"/>
    <property type="match status" value="1"/>
</dbReference>
<dbReference type="GO" id="GO:0005840">
    <property type="term" value="C:ribosome"/>
    <property type="evidence" value="ECO:0007669"/>
    <property type="project" value="UniProtKB-KW"/>
</dbReference>
<comment type="caution">
    <text evidence="10">The sequence shown here is derived from an EMBL/GenBank/DDBJ whole genome shotgun (WGS) entry which is preliminary data.</text>
</comment>
<dbReference type="GO" id="GO:0019843">
    <property type="term" value="F:rRNA binding"/>
    <property type="evidence" value="ECO:0007669"/>
    <property type="project" value="UniProtKB-UniRule"/>
</dbReference>
<dbReference type="PROSITE" id="PS00053">
    <property type="entry name" value="RIBOSOMAL_S8"/>
    <property type="match status" value="1"/>
</dbReference>
<dbReference type="SUPFAM" id="SSF56047">
    <property type="entry name" value="Ribosomal protein S8"/>
    <property type="match status" value="1"/>
</dbReference>
<evidence type="ECO:0000256" key="8">
    <source>
        <dbReference type="HAMAP-Rule" id="MF_01302"/>
    </source>
</evidence>
<dbReference type="GO" id="GO:0006412">
    <property type="term" value="P:translation"/>
    <property type="evidence" value="ECO:0007669"/>
    <property type="project" value="UniProtKB-UniRule"/>
</dbReference>
<dbReference type="GO" id="GO:0003735">
    <property type="term" value="F:structural constituent of ribosome"/>
    <property type="evidence" value="ECO:0007669"/>
    <property type="project" value="InterPro"/>
</dbReference>
<keyword evidence="3 8" id="KW-0694">RNA-binding</keyword>
<evidence type="ECO:0000256" key="9">
    <source>
        <dbReference type="RuleBase" id="RU003660"/>
    </source>
</evidence>
<dbReference type="AlphaFoldDB" id="A0A0A5FZZ5"/>
<evidence type="ECO:0000256" key="4">
    <source>
        <dbReference type="ARBA" id="ARBA00022980"/>
    </source>
</evidence>
<dbReference type="STRING" id="1385512.N784_09250"/>
<evidence type="ECO:0000256" key="6">
    <source>
        <dbReference type="ARBA" id="ARBA00035258"/>
    </source>
</evidence>
<keyword evidence="5 8" id="KW-0687">Ribonucleoprotein</keyword>
<dbReference type="PANTHER" id="PTHR11758">
    <property type="entry name" value="40S RIBOSOMAL PROTEIN S15A"/>
    <property type="match status" value="1"/>
</dbReference>
<dbReference type="FunFam" id="3.30.1370.30:FF:000002">
    <property type="entry name" value="30S ribosomal protein S8"/>
    <property type="match status" value="1"/>
</dbReference>
<protein>
    <recommendedName>
        <fullName evidence="6 8">Small ribosomal subunit protein uS8</fullName>
    </recommendedName>
</protein>
<reference evidence="10 11" key="1">
    <citation type="submission" date="2013-08" db="EMBL/GenBank/DDBJ databases">
        <authorList>
            <person name="Huang J."/>
            <person name="Wang G."/>
        </authorList>
    </citation>
    <scope>NUCLEOTIDE SEQUENCE [LARGE SCALE GENOMIC DNA]</scope>
    <source>
        <strain evidence="10 11">JSM 072002</strain>
    </source>
</reference>
<evidence type="ECO:0000256" key="1">
    <source>
        <dbReference type="ARBA" id="ARBA00006471"/>
    </source>
</evidence>
<dbReference type="EMBL" id="AVPG01000023">
    <property type="protein sequence ID" value="KGX85369.1"/>
    <property type="molecule type" value="Genomic_DNA"/>
</dbReference>
<dbReference type="Gene3D" id="3.30.1370.30">
    <property type="match status" value="1"/>
</dbReference>
<gene>
    <name evidence="8" type="primary">rpsH</name>
    <name evidence="10" type="ORF">N784_09250</name>
</gene>
<proteinExistence type="inferred from homology"/>
<dbReference type="InterPro" id="IPR035987">
    <property type="entry name" value="Ribosomal_uS8_sf"/>
</dbReference>
<keyword evidence="2 8" id="KW-0699">rRNA-binding</keyword>
<comment type="function">
    <text evidence="8">One of the primary rRNA binding proteins, it binds directly to 16S rRNA central domain where it helps coordinate assembly of the platform of the 30S subunit.</text>
</comment>
<dbReference type="InterPro" id="IPR047863">
    <property type="entry name" value="Ribosomal_uS8_CS"/>
</dbReference>
<sequence length="132" mass="14842">MVMTDPIADMLTRIRNANMVRHEKLEVPASTLKKEIADILKREGFVRDYEFVEDNKQGILRIFLKYGANEERVISGIKRISKPGLRVYAKADEIPRVLNGLGIAVLSTSKGVLTDKEARQQAIGGEVVAYVW</sequence>
<dbReference type="eggNOG" id="COG0096">
    <property type="taxonomic scope" value="Bacteria"/>
</dbReference>
<accession>A0A0A5FZZ5</accession>
<evidence type="ECO:0000256" key="3">
    <source>
        <dbReference type="ARBA" id="ARBA00022884"/>
    </source>
</evidence>
<dbReference type="OrthoDB" id="9802617at2"/>
<evidence type="ECO:0000256" key="7">
    <source>
        <dbReference type="ARBA" id="ARBA00046740"/>
    </source>
</evidence>
<evidence type="ECO:0000313" key="11">
    <source>
        <dbReference type="Proteomes" id="UP000030401"/>
    </source>
</evidence>
<dbReference type="GO" id="GO:0005737">
    <property type="term" value="C:cytoplasm"/>
    <property type="evidence" value="ECO:0007669"/>
    <property type="project" value="UniProtKB-ARBA"/>
</dbReference>
<dbReference type="NCBIfam" id="NF001109">
    <property type="entry name" value="PRK00136.1"/>
    <property type="match status" value="1"/>
</dbReference>
<dbReference type="Pfam" id="PF00410">
    <property type="entry name" value="Ribosomal_S8"/>
    <property type="match status" value="1"/>
</dbReference>
<keyword evidence="4 8" id="KW-0689">Ribosomal protein</keyword>
<dbReference type="FunFam" id="3.30.1490.10:FF:000001">
    <property type="entry name" value="30S ribosomal protein S8"/>
    <property type="match status" value="1"/>
</dbReference>
<dbReference type="GO" id="GO:1990904">
    <property type="term" value="C:ribonucleoprotein complex"/>
    <property type="evidence" value="ECO:0007669"/>
    <property type="project" value="UniProtKB-KW"/>
</dbReference>
<dbReference type="Proteomes" id="UP000030401">
    <property type="component" value="Unassembled WGS sequence"/>
</dbReference>
<dbReference type="InterPro" id="IPR000630">
    <property type="entry name" value="Ribosomal_uS8"/>
</dbReference>
<dbReference type="Gene3D" id="3.30.1490.10">
    <property type="match status" value="1"/>
</dbReference>
<organism evidence="10 11">
    <name type="scientific">Pontibacillus litoralis JSM 072002</name>
    <dbReference type="NCBI Taxonomy" id="1385512"/>
    <lineage>
        <taxon>Bacteria</taxon>
        <taxon>Bacillati</taxon>
        <taxon>Bacillota</taxon>
        <taxon>Bacilli</taxon>
        <taxon>Bacillales</taxon>
        <taxon>Bacillaceae</taxon>
        <taxon>Pontibacillus</taxon>
    </lineage>
</organism>
<name>A0A0A5FZZ5_9BACI</name>
<evidence type="ECO:0000313" key="10">
    <source>
        <dbReference type="EMBL" id="KGX85369.1"/>
    </source>
</evidence>
<dbReference type="RefSeq" id="WP_036835554.1">
    <property type="nucleotide sequence ID" value="NZ_AVPG01000023.1"/>
</dbReference>
<comment type="subunit">
    <text evidence="7 8">Part of the 30S ribosomal subunit. Contacts proteins S5 and S12.</text>
</comment>
<keyword evidence="11" id="KW-1185">Reference proteome</keyword>
<evidence type="ECO:0000256" key="5">
    <source>
        <dbReference type="ARBA" id="ARBA00023274"/>
    </source>
</evidence>